<dbReference type="SUPFAM" id="SSF49503">
    <property type="entry name" value="Cupredoxins"/>
    <property type="match status" value="1"/>
</dbReference>
<dbReference type="CDD" id="cd00920">
    <property type="entry name" value="Cupredoxin"/>
    <property type="match status" value="1"/>
</dbReference>
<evidence type="ECO:0000256" key="1">
    <source>
        <dbReference type="SAM" id="MobiDB-lite"/>
    </source>
</evidence>
<protein>
    <recommendedName>
        <fullName evidence="2">EfeO-type cupredoxin-like domain-containing protein</fullName>
    </recommendedName>
</protein>
<sequence length="314" mass="34181">MPGIQVAGRLRRISMFRAAIPLAVLLLLPFWSGCGTSGSKVPVSEMTARTNPGGVQMVDIDVHSFYFKPSRIIVESGKPVELTFHFKSFFVPHNFTCVDGDAGISVSRGAGFMSFHRTKHARFTPTKPGEYEFFCHVDGHAKRAAERDRATGVVNATSVPSAESHVRRGTRPGSYSPREICSSTHFASSLPSLPKSSTGPVESRTNARWPSSESESSRTSAPFPAPVARSRRDQTGVFRVVSYRPIHRSPSARWATGEVAATRVKRPSGVIAVRPTMFRGSATRSFSPPVRSKTRSCFSLAIATSPKLLTANSR</sequence>
<reference evidence="3 4" key="1">
    <citation type="journal article" date="2019" name="Nat. Microbiol.">
        <title>Mediterranean grassland soil C-N compound turnover is dependent on rainfall and depth, and is mediated by genomically divergent microorganisms.</title>
        <authorList>
            <person name="Diamond S."/>
            <person name="Andeer P.F."/>
            <person name="Li Z."/>
            <person name="Crits-Christoph A."/>
            <person name="Burstein D."/>
            <person name="Anantharaman K."/>
            <person name="Lane K.R."/>
            <person name="Thomas B.C."/>
            <person name="Pan C."/>
            <person name="Northen T.R."/>
            <person name="Banfield J.F."/>
        </authorList>
    </citation>
    <scope>NUCLEOTIDE SEQUENCE [LARGE SCALE GENOMIC DNA]</scope>
    <source>
        <strain evidence="3">WS_7</strain>
    </source>
</reference>
<dbReference type="Proteomes" id="UP000317366">
    <property type="component" value="Unassembled WGS sequence"/>
</dbReference>
<evidence type="ECO:0000313" key="3">
    <source>
        <dbReference type="EMBL" id="TMQ62989.1"/>
    </source>
</evidence>
<gene>
    <name evidence="3" type="ORF">E6K77_06035</name>
</gene>
<comment type="caution">
    <text evidence="3">The sequence shown here is derived from an EMBL/GenBank/DDBJ whole genome shotgun (WGS) entry which is preliminary data.</text>
</comment>
<evidence type="ECO:0000259" key="2">
    <source>
        <dbReference type="Pfam" id="PF13473"/>
    </source>
</evidence>
<feature type="region of interest" description="Disordered" evidence="1">
    <location>
        <begin position="146"/>
        <end position="230"/>
    </location>
</feature>
<dbReference type="AlphaFoldDB" id="A0A538TH90"/>
<name>A0A538TH90_UNCEI</name>
<accession>A0A538TH90</accession>
<evidence type="ECO:0000313" key="4">
    <source>
        <dbReference type="Proteomes" id="UP000317366"/>
    </source>
</evidence>
<dbReference type="EMBL" id="VBOX01000065">
    <property type="protein sequence ID" value="TMQ62989.1"/>
    <property type="molecule type" value="Genomic_DNA"/>
</dbReference>
<dbReference type="Gene3D" id="2.60.40.420">
    <property type="entry name" value="Cupredoxins - blue copper proteins"/>
    <property type="match status" value="1"/>
</dbReference>
<organism evidence="3 4">
    <name type="scientific">Eiseniibacteriota bacterium</name>
    <dbReference type="NCBI Taxonomy" id="2212470"/>
    <lineage>
        <taxon>Bacteria</taxon>
        <taxon>Candidatus Eiseniibacteriota</taxon>
    </lineage>
</organism>
<proteinExistence type="predicted"/>
<dbReference type="InterPro" id="IPR028096">
    <property type="entry name" value="EfeO_Cupredoxin"/>
</dbReference>
<dbReference type="Pfam" id="PF13473">
    <property type="entry name" value="Cupredoxin_1"/>
    <property type="match status" value="1"/>
</dbReference>
<feature type="domain" description="EfeO-type cupredoxin-like" evidence="2">
    <location>
        <begin position="55"/>
        <end position="139"/>
    </location>
</feature>
<feature type="compositionally biased region" description="Polar residues" evidence="1">
    <location>
        <begin position="181"/>
        <end position="209"/>
    </location>
</feature>
<dbReference type="InterPro" id="IPR008972">
    <property type="entry name" value="Cupredoxin"/>
</dbReference>